<feature type="coiled-coil region" evidence="1">
    <location>
        <begin position="379"/>
        <end position="438"/>
    </location>
</feature>
<evidence type="ECO:0000313" key="3">
    <source>
        <dbReference type="EMBL" id="KAL3700458.1"/>
    </source>
</evidence>
<dbReference type="PANTHER" id="PTHR36721:SF1">
    <property type="entry name" value="OS04G0446401 PROTEIN"/>
    <property type="match status" value="1"/>
</dbReference>
<dbReference type="EMBL" id="JBJQOH010000001">
    <property type="protein sequence ID" value="KAL3700458.1"/>
    <property type="molecule type" value="Genomic_DNA"/>
</dbReference>
<feature type="compositionally biased region" description="Polar residues" evidence="2">
    <location>
        <begin position="618"/>
        <end position="633"/>
    </location>
</feature>
<evidence type="ECO:0000256" key="1">
    <source>
        <dbReference type="SAM" id="Coils"/>
    </source>
</evidence>
<protein>
    <submittedName>
        <fullName evidence="3">Uncharacterized protein</fullName>
    </submittedName>
</protein>
<feature type="compositionally biased region" description="Basic and acidic residues" evidence="2">
    <location>
        <begin position="561"/>
        <end position="572"/>
    </location>
</feature>
<dbReference type="Proteomes" id="UP001633002">
    <property type="component" value="Unassembled WGS sequence"/>
</dbReference>
<feature type="compositionally biased region" description="Basic and acidic residues" evidence="2">
    <location>
        <begin position="538"/>
        <end position="552"/>
    </location>
</feature>
<feature type="region of interest" description="Disordered" evidence="2">
    <location>
        <begin position="881"/>
        <end position="910"/>
    </location>
</feature>
<feature type="compositionally biased region" description="Pro residues" evidence="2">
    <location>
        <begin position="677"/>
        <end position="713"/>
    </location>
</feature>
<reference evidence="3 4" key="1">
    <citation type="submission" date="2024-09" db="EMBL/GenBank/DDBJ databases">
        <title>Chromosome-scale assembly of Riccia sorocarpa.</title>
        <authorList>
            <person name="Paukszto L."/>
        </authorList>
    </citation>
    <scope>NUCLEOTIDE SEQUENCE [LARGE SCALE GENOMIC DNA]</scope>
    <source>
        <strain evidence="3">LP-2024</strain>
        <tissue evidence="3">Aerial parts of the thallus</tissue>
    </source>
</reference>
<gene>
    <name evidence="3" type="ORF">R1sor_018480</name>
</gene>
<feature type="compositionally biased region" description="Polar residues" evidence="2">
    <location>
        <begin position="573"/>
        <end position="595"/>
    </location>
</feature>
<dbReference type="PANTHER" id="PTHR36721">
    <property type="entry name" value="PROLINE-RICH FAMILY PROTEIN"/>
    <property type="match status" value="1"/>
</dbReference>
<name>A0ABD3I9W8_9MARC</name>
<organism evidence="3 4">
    <name type="scientific">Riccia sorocarpa</name>
    <dbReference type="NCBI Taxonomy" id="122646"/>
    <lineage>
        <taxon>Eukaryota</taxon>
        <taxon>Viridiplantae</taxon>
        <taxon>Streptophyta</taxon>
        <taxon>Embryophyta</taxon>
        <taxon>Marchantiophyta</taxon>
        <taxon>Marchantiopsida</taxon>
        <taxon>Marchantiidae</taxon>
        <taxon>Marchantiales</taxon>
        <taxon>Ricciaceae</taxon>
        <taxon>Riccia</taxon>
    </lineage>
</organism>
<feature type="compositionally biased region" description="Basic and acidic residues" evidence="2">
    <location>
        <begin position="299"/>
        <end position="315"/>
    </location>
</feature>
<proteinExistence type="predicted"/>
<accession>A0ABD3I9W8</accession>
<feature type="region of interest" description="Disordered" evidence="2">
    <location>
        <begin position="530"/>
        <end position="799"/>
    </location>
</feature>
<keyword evidence="1" id="KW-0175">Coiled coil</keyword>
<evidence type="ECO:0000256" key="2">
    <source>
        <dbReference type="SAM" id="MobiDB-lite"/>
    </source>
</evidence>
<feature type="compositionally biased region" description="Basic and acidic residues" evidence="2">
    <location>
        <begin position="896"/>
        <end position="910"/>
    </location>
</feature>
<feature type="region of interest" description="Disordered" evidence="2">
    <location>
        <begin position="168"/>
        <end position="240"/>
    </location>
</feature>
<comment type="caution">
    <text evidence="3">The sequence shown here is derived from an EMBL/GenBank/DDBJ whole genome shotgun (WGS) entry which is preliminary data.</text>
</comment>
<sequence>MDEDRNLGTREDRLKLFVETESEFDAENYIDWRHCIQASVDHCVSCITQDELALVGLDRTLRRDWSIPDELHGKLAFTLISKVDREPALDFDWAKLILADVEREIKSLQGQIAKEGKRKPKWTYVGVFIAQLCHHLEQQDQRDANEAPLAITEGSDLSESMSDFNWTRVEPDADIPPYSSPPARRGKDPEEPGTSGRDFHGTGDHELSNVDDQPGTSGGHLHGSGDHEMTNIDHEPGLGIREDDDVVADSLQGIVEAYDTAEDPSGDDFENHADPDDFDNVSGDDQNEQDIDNVAGDHQSTEDIDNNRETAEDSGRAGPSKTRLVTEEEVAALERKRDSLWWEVDLLDTKKIRFQMEKEELEAAVARNDSELMTAVRKLEGVQGELDNKVRSKQELEEEIAQKEAFWERYMKTLQLQIDGKKRSLHVLTAEVESAKRESANFRGFQLQVDADRYNSLLVHARHVELLLKTFREGYEDPHVEVNGPYGGSTQGETRPANRFDQLLAAIQDVMDSTETPEHSLASLLAAIDNDAEPPDSPSHHGQEQAPERSRAEQIPQPPPIEKECVSEDHTIKVTTVDNTPVRTNTSGGSPNRRPTYQECVSDHQTAEVTTVDEVPVTANTSRTSPHSSQVAQTRKEKRKADSRLEEEPQPTKRPTTDLPGTSTPQGPLSPRIAQQVPPPPRNTPQVPPPIRKMKPQVPPPPKKTTPKVPPPSRITFASLPPQRPPSTTARRTSAAGLPPLPPTAATRGRGRGRGRAGSTPAKQRTPARPGTSRRAAPKQPAPLPVSPNDGQDNDDDEMAEIWRDFAVVSAQTEAKKSERIVKEYHEHYQKMDKLRKQKKIEDWRAMDAIDRKKWDDIVATFPYGAINEYESRIGYCPPRYVPIPRTSPKPPGRPRLPDPPRDTAQEEIERKKRAYEKRIEERRPRTAPSCTHDLVWHDCPLCRRKPQPPLMQWSDEDLCAYYERIERQKKEEEEDKGRRLVHKRKYFPVIYKNRVAKVIWYHEFYRRLEIEVTIKRLKEWVERKLNPEPSEDENSNKKNG</sequence>
<evidence type="ECO:0000313" key="4">
    <source>
        <dbReference type="Proteomes" id="UP001633002"/>
    </source>
</evidence>
<feature type="compositionally biased region" description="Basic and acidic residues" evidence="2">
    <location>
        <begin position="223"/>
        <end position="236"/>
    </location>
</feature>
<feature type="compositionally biased region" description="Pro residues" evidence="2">
    <location>
        <begin position="881"/>
        <end position="895"/>
    </location>
</feature>
<feature type="compositionally biased region" description="Basic and acidic residues" evidence="2">
    <location>
        <begin position="639"/>
        <end position="651"/>
    </location>
</feature>
<dbReference type="AlphaFoldDB" id="A0ABD3I9W8"/>
<feature type="compositionally biased region" description="Basic and acidic residues" evidence="2">
    <location>
        <begin position="197"/>
        <end position="208"/>
    </location>
</feature>
<feature type="region of interest" description="Disordered" evidence="2">
    <location>
        <begin position="260"/>
        <end position="323"/>
    </location>
</feature>
<keyword evidence="4" id="KW-1185">Reference proteome</keyword>